<evidence type="ECO:0000256" key="1">
    <source>
        <dbReference type="SAM" id="MobiDB-lite"/>
    </source>
</evidence>
<protein>
    <submittedName>
        <fullName evidence="3">MBL fold metallo-hydrolase</fullName>
    </submittedName>
</protein>
<name>A0ABT3RDN0_9BACT</name>
<accession>A0ABT3RDN0</accession>
<feature type="domain" description="Metallo-beta-lactamase" evidence="2">
    <location>
        <begin position="29"/>
        <end position="238"/>
    </location>
</feature>
<gene>
    <name evidence="3" type="ORF">OO017_07920</name>
</gene>
<dbReference type="SUPFAM" id="SSF56281">
    <property type="entry name" value="Metallo-hydrolase/oxidoreductase"/>
    <property type="match status" value="1"/>
</dbReference>
<dbReference type="Pfam" id="PF00753">
    <property type="entry name" value="Lactamase_B"/>
    <property type="match status" value="1"/>
</dbReference>
<dbReference type="SMART" id="SM00849">
    <property type="entry name" value="Lactamase_B"/>
    <property type="match status" value="1"/>
</dbReference>
<dbReference type="InterPro" id="IPR036866">
    <property type="entry name" value="RibonucZ/Hydroxyglut_hydro"/>
</dbReference>
<dbReference type="EMBL" id="JAPFQO010000004">
    <property type="protein sequence ID" value="MCX2739865.1"/>
    <property type="molecule type" value="Genomic_DNA"/>
</dbReference>
<dbReference type="Gene3D" id="3.60.15.10">
    <property type="entry name" value="Ribonuclease Z/Hydroxyacylglutathione hydrolase-like"/>
    <property type="match status" value="1"/>
</dbReference>
<organism evidence="3 4">
    <name type="scientific">Pontibacter anaerobius</name>
    <dbReference type="NCBI Taxonomy" id="2993940"/>
    <lineage>
        <taxon>Bacteria</taxon>
        <taxon>Pseudomonadati</taxon>
        <taxon>Bacteroidota</taxon>
        <taxon>Cytophagia</taxon>
        <taxon>Cytophagales</taxon>
        <taxon>Hymenobacteraceae</taxon>
        <taxon>Pontibacter</taxon>
    </lineage>
</organism>
<reference evidence="3 4" key="1">
    <citation type="submission" date="2022-11" db="EMBL/GenBank/DDBJ databases">
        <title>The characterization of three novel Bacteroidetes species and genomic analysis of their roles in tidal elemental geochemical cycles.</title>
        <authorList>
            <person name="Ma K.-J."/>
        </authorList>
    </citation>
    <scope>NUCLEOTIDE SEQUENCE [LARGE SCALE GENOMIC DNA]</scope>
    <source>
        <strain evidence="3 4">M82</strain>
    </source>
</reference>
<evidence type="ECO:0000259" key="2">
    <source>
        <dbReference type="SMART" id="SM00849"/>
    </source>
</evidence>
<proteinExistence type="predicted"/>
<dbReference type="PANTHER" id="PTHR42951:SF17">
    <property type="entry name" value="METALLO-BETA-LACTAMASE DOMAIN-CONTAINING PROTEIN"/>
    <property type="match status" value="1"/>
</dbReference>
<evidence type="ECO:0000313" key="4">
    <source>
        <dbReference type="Proteomes" id="UP001207228"/>
    </source>
</evidence>
<feature type="region of interest" description="Disordered" evidence="1">
    <location>
        <begin position="320"/>
        <end position="364"/>
    </location>
</feature>
<dbReference type="InterPro" id="IPR001279">
    <property type="entry name" value="Metallo-B-lactamas"/>
</dbReference>
<keyword evidence="4" id="KW-1185">Reference proteome</keyword>
<dbReference type="CDD" id="cd07721">
    <property type="entry name" value="yflN-like_MBL-fold"/>
    <property type="match status" value="1"/>
</dbReference>
<dbReference type="InterPro" id="IPR050855">
    <property type="entry name" value="NDM-1-like"/>
</dbReference>
<comment type="caution">
    <text evidence="3">The sequence shown here is derived from an EMBL/GenBank/DDBJ whole genome shotgun (WGS) entry which is preliminary data.</text>
</comment>
<dbReference type="RefSeq" id="WP_266051932.1">
    <property type="nucleotide sequence ID" value="NZ_JAPFQO010000004.1"/>
</dbReference>
<sequence>MEATSARNITGNQHTFTAAPRVWGLKTVFVNLYFVANPDGSWVLIDTGVPGSAGKIKQAAAEIFGQDARPGAIILTHGHFDHIGAVKELAEEWDVPVYAHPMELPYLTGQSNYPPPDPSVGGGAMAYMSFSYPKKPINIRNRIELLPTDGSVPVLEGWRWIHTPGHSPGHISLFREEDRVLIVGDAFVTRNGESALAVMTEKKEVHGPPAYYTPDWGSAHHSVEELNNLKPEIAAAGHGMPMRGAELREQLDHLVHNFWLVAVPKHGRYVHEPAVVDEYGVVSVPPPVGNPVPKILAVAGAVALAGLAWSAWSKRSQNKKYGYSKQSRHRLAQRPYSHNRVLRDTPPAIDPDYDDPTEHTNNYP</sequence>
<evidence type="ECO:0000313" key="3">
    <source>
        <dbReference type="EMBL" id="MCX2739865.1"/>
    </source>
</evidence>
<dbReference type="Proteomes" id="UP001207228">
    <property type="component" value="Unassembled WGS sequence"/>
</dbReference>
<dbReference type="PANTHER" id="PTHR42951">
    <property type="entry name" value="METALLO-BETA-LACTAMASE DOMAIN-CONTAINING"/>
    <property type="match status" value="1"/>
</dbReference>